<sequence>MEDSRCSFHQSLSRESPLSRKNIESFGLNPKHFQSKHIFKKLLEKY</sequence>
<proteinExistence type="predicted"/>
<organism evidence="1 2">
    <name type="scientific">Caldibacillus debilis</name>
    <dbReference type="NCBI Taxonomy" id="301148"/>
    <lineage>
        <taxon>Bacteria</taxon>
        <taxon>Bacillati</taxon>
        <taxon>Bacillota</taxon>
        <taxon>Bacilli</taxon>
        <taxon>Bacillales</taxon>
        <taxon>Bacillaceae</taxon>
        <taxon>Caldibacillus</taxon>
    </lineage>
</organism>
<reference evidence="1 2" key="1">
    <citation type="submission" date="2016-01" db="EMBL/GenBank/DDBJ databases">
        <title>Draft Genome Sequences of Seven Thermophilic Sporeformers Isolated from Foods.</title>
        <authorList>
            <person name="Berendsen E.M."/>
            <person name="Wells-Bennik M.H."/>
            <person name="Krawcyk A.O."/>
            <person name="De Jong A."/>
            <person name="Holsappel S."/>
            <person name="Eijlander R.T."/>
            <person name="Kuipers O.P."/>
        </authorList>
    </citation>
    <scope>NUCLEOTIDE SEQUENCE [LARGE SCALE GENOMIC DNA]</scope>
    <source>
        <strain evidence="1 2">B4135</strain>
    </source>
</reference>
<comment type="caution">
    <text evidence="1">The sequence shown here is derived from an EMBL/GenBank/DDBJ whole genome shotgun (WGS) entry which is preliminary data.</text>
</comment>
<dbReference type="STRING" id="301148.B4135_2512"/>
<name>A0A150LYU9_9BACI</name>
<accession>A0A150LYU9</accession>
<evidence type="ECO:0000313" key="1">
    <source>
        <dbReference type="EMBL" id="KYD17490.1"/>
    </source>
</evidence>
<dbReference type="Proteomes" id="UP000075683">
    <property type="component" value="Unassembled WGS sequence"/>
</dbReference>
<dbReference type="EMBL" id="LQYT01000056">
    <property type="protein sequence ID" value="KYD17490.1"/>
    <property type="molecule type" value="Genomic_DNA"/>
</dbReference>
<evidence type="ECO:0000313" key="2">
    <source>
        <dbReference type="Proteomes" id="UP000075683"/>
    </source>
</evidence>
<protein>
    <submittedName>
        <fullName evidence="1">Uncharacterized protein</fullName>
    </submittedName>
</protein>
<dbReference type="AlphaFoldDB" id="A0A150LYU9"/>
<gene>
    <name evidence="1" type="ORF">B4135_2512</name>
</gene>